<dbReference type="NCBIfam" id="TIGR00478">
    <property type="entry name" value="tly"/>
    <property type="match status" value="1"/>
</dbReference>
<gene>
    <name evidence="6" type="ORF">KDAU_34270</name>
</gene>
<organism evidence="6 7">
    <name type="scientific">Dictyobacter aurantiacus</name>
    <dbReference type="NCBI Taxonomy" id="1936993"/>
    <lineage>
        <taxon>Bacteria</taxon>
        <taxon>Bacillati</taxon>
        <taxon>Chloroflexota</taxon>
        <taxon>Ktedonobacteria</taxon>
        <taxon>Ktedonobacterales</taxon>
        <taxon>Dictyobacteraceae</taxon>
        <taxon>Dictyobacter</taxon>
    </lineage>
</organism>
<dbReference type="Gene3D" id="3.40.50.150">
    <property type="entry name" value="Vaccinia Virus protein VP39"/>
    <property type="match status" value="1"/>
</dbReference>
<comment type="similarity">
    <text evidence="2">Belongs to the TlyA family.</text>
</comment>
<comment type="caution">
    <text evidence="6">The sequence shown here is derived from an EMBL/GenBank/DDBJ whole genome shotgun (WGS) entry which is preliminary data.</text>
</comment>
<feature type="domain" description="RNA-binding S4" evidence="5">
    <location>
        <begin position="26"/>
        <end position="90"/>
    </location>
</feature>
<dbReference type="Pfam" id="PF01728">
    <property type="entry name" value="FtsJ"/>
    <property type="match status" value="1"/>
</dbReference>
<dbReference type="InterPro" id="IPR004538">
    <property type="entry name" value="Hemolysin_A/TlyA"/>
</dbReference>
<name>A0A401ZHC6_9CHLR</name>
<keyword evidence="7" id="KW-1185">Reference proteome</keyword>
<reference evidence="7" key="1">
    <citation type="submission" date="2018-12" db="EMBL/GenBank/DDBJ databases">
        <title>Tengunoibacter tsumagoiensis gen. nov., sp. nov., Dictyobacter kobayashii sp. nov., D. alpinus sp. nov., and D. joshuensis sp. nov. and description of Dictyobacteraceae fam. nov. within the order Ktedonobacterales isolated from Tengu-no-mugimeshi.</title>
        <authorList>
            <person name="Wang C.M."/>
            <person name="Zheng Y."/>
            <person name="Sakai Y."/>
            <person name="Toyoda A."/>
            <person name="Minakuchi Y."/>
            <person name="Abe K."/>
            <person name="Yokota A."/>
            <person name="Yabe S."/>
        </authorList>
    </citation>
    <scope>NUCLEOTIDE SEQUENCE [LARGE SCALE GENOMIC DNA]</scope>
    <source>
        <strain evidence="7">S-27</strain>
    </source>
</reference>
<dbReference type="Gene3D" id="3.10.290.10">
    <property type="entry name" value="RNA-binding S4 domain"/>
    <property type="match status" value="1"/>
</dbReference>
<evidence type="ECO:0000256" key="2">
    <source>
        <dbReference type="ARBA" id="ARBA00029460"/>
    </source>
</evidence>
<dbReference type="AlphaFoldDB" id="A0A401ZHC6"/>
<accession>A0A401ZHC6</accession>
<dbReference type="GO" id="GO:0003723">
    <property type="term" value="F:RNA binding"/>
    <property type="evidence" value="ECO:0007669"/>
    <property type="project" value="UniProtKB-KW"/>
</dbReference>
<evidence type="ECO:0000313" key="7">
    <source>
        <dbReference type="Proteomes" id="UP000287224"/>
    </source>
</evidence>
<keyword evidence="6" id="KW-0489">Methyltransferase</keyword>
<dbReference type="PANTHER" id="PTHR32319:SF0">
    <property type="entry name" value="BACTERIAL HEMOLYSIN-LIKE PROTEIN"/>
    <property type="match status" value="1"/>
</dbReference>
<dbReference type="InterPro" id="IPR029063">
    <property type="entry name" value="SAM-dependent_MTases_sf"/>
</dbReference>
<dbReference type="PROSITE" id="PS50889">
    <property type="entry name" value="S4"/>
    <property type="match status" value="1"/>
</dbReference>
<dbReference type="SUPFAM" id="SSF55174">
    <property type="entry name" value="Alpha-L RNA-binding motif"/>
    <property type="match status" value="1"/>
</dbReference>
<dbReference type="PANTHER" id="PTHR32319">
    <property type="entry name" value="BACTERIAL HEMOLYSIN-LIKE PROTEIN"/>
    <property type="match status" value="1"/>
</dbReference>
<dbReference type="GO" id="GO:0008168">
    <property type="term" value="F:methyltransferase activity"/>
    <property type="evidence" value="ECO:0007669"/>
    <property type="project" value="UniProtKB-KW"/>
</dbReference>
<dbReference type="InterPro" id="IPR036986">
    <property type="entry name" value="S4_RNA-bd_sf"/>
</dbReference>
<evidence type="ECO:0000256" key="4">
    <source>
        <dbReference type="SAM" id="MobiDB-lite"/>
    </source>
</evidence>
<dbReference type="SUPFAM" id="SSF53335">
    <property type="entry name" value="S-adenosyl-L-methionine-dependent methyltransferases"/>
    <property type="match status" value="1"/>
</dbReference>
<evidence type="ECO:0000313" key="6">
    <source>
        <dbReference type="EMBL" id="GCE06098.1"/>
    </source>
</evidence>
<dbReference type="GO" id="GO:0032259">
    <property type="term" value="P:methylation"/>
    <property type="evidence" value="ECO:0007669"/>
    <property type="project" value="UniProtKB-KW"/>
</dbReference>
<dbReference type="SMART" id="SM00363">
    <property type="entry name" value="S4"/>
    <property type="match status" value="1"/>
</dbReference>
<feature type="region of interest" description="Disordered" evidence="4">
    <location>
        <begin position="1"/>
        <end position="20"/>
    </location>
</feature>
<protein>
    <submittedName>
        <fullName evidence="6">TlyA family rRNA (Cytidine-2'-O)-methyltransferase</fullName>
    </submittedName>
</protein>
<dbReference type="Pfam" id="PF01479">
    <property type="entry name" value="S4"/>
    <property type="match status" value="1"/>
</dbReference>
<dbReference type="InterPro" id="IPR047048">
    <property type="entry name" value="TlyA"/>
</dbReference>
<dbReference type="CDD" id="cd00165">
    <property type="entry name" value="S4"/>
    <property type="match status" value="1"/>
</dbReference>
<evidence type="ECO:0000256" key="3">
    <source>
        <dbReference type="PROSITE-ProRule" id="PRU00182"/>
    </source>
</evidence>
<dbReference type="InterPro" id="IPR002877">
    <property type="entry name" value="RNA_MeTrfase_FtsJ_dom"/>
</dbReference>
<evidence type="ECO:0000259" key="5">
    <source>
        <dbReference type="SMART" id="SM00363"/>
    </source>
</evidence>
<evidence type="ECO:0000256" key="1">
    <source>
        <dbReference type="ARBA" id="ARBA00022884"/>
    </source>
</evidence>
<dbReference type="InterPro" id="IPR002942">
    <property type="entry name" value="S4_RNA-bd"/>
</dbReference>
<sequence>MSSISDHHLNDHKSEQGKNIAPKRRLPLASLLVERGIFAHVDEARRWIMAGKVLVNDQLMDKPGMAVPRDARLRVRGRARYASRAGYKLEAALAAFAVEVAGQVALDCGASTGGFTDCLLQRGVEIVYSVDVGYGQLLGRLRVDPRVRNLERTNLSDLTAYPLQPAPTLITLDLSYLSLTKALPVAARLLAPEGQILTLVKPLFEVESQDARRSGRIDDVALLVEALHQVVEAGLNCGLSLQGIVKLALRPRYGVHEFFASFVRRPDVLDWQYDEHTLLTIVQGLGIGEIYEE</sequence>
<proteinExistence type="inferred from homology"/>
<dbReference type="EMBL" id="BIFQ01000001">
    <property type="protein sequence ID" value="GCE06098.1"/>
    <property type="molecule type" value="Genomic_DNA"/>
</dbReference>
<feature type="compositionally biased region" description="Basic and acidic residues" evidence="4">
    <location>
        <begin position="1"/>
        <end position="16"/>
    </location>
</feature>
<keyword evidence="6" id="KW-0808">Transferase</keyword>
<keyword evidence="1 3" id="KW-0694">RNA-binding</keyword>
<dbReference type="OrthoDB" id="9784736at2"/>
<dbReference type="Proteomes" id="UP000287224">
    <property type="component" value="Unassembled WGS sequence"/>
</dbReference>
<dbReference type="RefSeq" id="WP_160145925.1">
    <property type="nucleotide sequence ID" value="NZ_BIFQ01000001.1"/>
</dbReference>